<sequence length="180" mass="19593">ESDALEAVKTLRATHGIAHLDVVVANAGVSYVFPKVSELESRDLRAHLEPNVFGVVRLYRAVLPLLGRAVEPKWVTMGTTAGSIENQLPMTNAAYGPSKAAVHWLTKRMNAEEDKLAAFVISPGWCQTDMGNSGAKIFGYEEAPVSVEDSCSRMVELIEGATKESRGGRLWGYEGDLMAW</sequence>
<comment type="caution">
    <text evidence="1">The sequence shown here is derived from an EMBL/GenBank/DDBJ whole genome shotgun (WGS) entry which is preliminary data.</text>
</comment>
<dbReference type="EMBL" id="QGMF01001076">
    <property type="protein sequence ID" value="TVY13171.1"/>
    <property type="molecule type" value="Genomic_DNA"/>
</dbReference>
<evidence type="ECO:0000313" key="1">
    <source>
        <dbReference type="EMBL" id="TVY13171.1"/>
    </source>
</evidence>
<feature type="non-terminal residue" evidence="1">
    <location>
        <position position="1"/>
    </location>
</feature>
<dbReference type="InterPro" id="IPR036291">
    <property type="entry name" value="NAD(P)-bd_dom_sf"/>
</dbReference>
<dbReference type="PRINTS" id="PR00081">
    <property type="entry name" value="GDHRDH"/>
</dbReference>
<feature type="non-terminal residue" evidence="1">
    <location>
        <position position="180"/>
    </location>
</feature>
<dbReference type="InterPro" id="IPR052184">
    <property type="entry name" value="SDR_enzymes"/>
</dbReference>
<dbReference type="OrthoDB" id="9876299at2759"/>
<dbReference type="Pfam" id="PF00106">
    <property type="entry name" value="adh_short"/>
    <property type="match status" value="1"/>
</dbReference>
<protein>
    <submittedName>
        <fullName evidence="1">Norsolorinic acid ketoreductase</fullName>
    </submittedName>
</protein>
<evidence type="ECO:0000313" key="2">
    <source>
        <dbReference type="Proteomes" id="UP000469559"/>
    </source>
</evidence>
<dbReference type="PANTHER" id="PTHR45458">
    <property type="entry name" value="SHORT-CHAIN DEHYDROGENASE/REDUCTASE SDR"/>
    <property type="match status" value="1"/>
</dbReference>
<dbReference type="InterPro" id="IPR002347">
    <property type="entry name" value="SDR_fam"/>
</dbReference>
<dbReference type="AlphaFoldDB" id="A0A8T9B1I3"/>
<proteinExistence type="predicted"/>
<keyword evidence="2" id="KW-1185">Reference proteome</keyword>
<gene>
    <name evidence="1" type="primary">aflD_1</name>
    <name evidence="1" type="ORF">LARI1_G009059</name>
</gene>
<accession>A0A8T9B1I3</accession>
<dbReference type="PANTHER" id="PTHR45458:SF1">
    <property type="entry name" value="SHORT CHAIN DEHYDROGENASE"/>
    <property type="match status" value="1"/>
</dbReference>
<dbReference type="Proteomes" id="UP000469559">
    <property type="component" value="Unassembled WGS sequence"/>
</dbReference>
<name>A0A8T9B1I3_9HELO</name>
<reference evidence="1 2" key="1">
    <citation type="submission" date="2018-05" db="EMBL/GenBank/DDBJ databases">
        <title>Whole genome sequencing for identification of molecular markers to develop diagnostic detection tools for the regulated plant pathogen Lachnellula willkommii.</title>
        <authorList>
            <person name="Giroux E."/>
            <person name="Bilodeau G."/>
        </authorList>
    </citation>
    <scope>NUCLEOTIDE SEQUENCE [LARGE SCALE GENOMIC DNA]</scope>
    <source>
        <strain evidence="1 2">CBS 203.66</strain>
    </source>
</reference>
<dbReference type="Gene3D" id="3.40.50.720">
    <property type="entry name" value="NAD(P)-binding Rossmann-like Domain"/>
    <property type="match status" value="1"/>
</dbReference>
<dbReference type="SUPFAM" id="SSF51735">
    <property type="entry name" value="NAD(P)-binding Rossmann-fold domains"/>
    <property type="match status" value="1"/>
</dbReference>
<organism evidence="1 2">
    <name type="scientific">Lachnellula arida</name>
    <dbReference type="NCBI Taxonomy" id="1316785"/>
    <lineage>
        <taxon>Eukaryota</taxon>
        <taxon>Fungi</taxon>
        <taxon>Dikarya</taxon>
        <taxon>Ascomycota</taxon>
        <taxon>Pezizomycotina</taxon>
        <taxon>Leotiomycetes</taxon>
        <taxon>Helotiales</taxon>
        <taxon>Lachnaceae</taxon>
        <taxon>Lachnellula</taxon>
    </lineage>
</organism>
<dbReference type="GO" id="GO:0016616">
    <property type="term" value="F:oxidoreductase activity, acting on the CH-OH group of donors, NAD or NADP as acceptor"/>
    <property type="evidence" value="ECO:0007669"/>
    <property type="project" value="TreeGrafter"/>
</dbReference>